<proteinExistence type="predicted"/>
<keyword evidence="2" id="KW-1185">Reference proteome</keyword>
<comment type="caution">
    <text evidence="1">The sequence shown here is derived from an EMBL/GenBank/DDBJ whole genome shotgun (WGS) entry which is preliminary data.</text>
</comment>
<organism evidence="1 2">
    <name type="scientific">Streptomyces chryseus</name>
    <dbReference type="NCBI Taxonomy" id="68186"/>
    <lineage>
        <taxon>Bacteria</taxon>
        <taxon>Bacillati</taxon>
        <taxon>Actinomycetota</taxon>
        <taxon>Actinomycetes</taxon>
        <taxon>Kitasatosporales</taxon>
        <taxon>Streptomycetaceae</taxon>
        <taxon>Streptomyces</taxon>
    </lineage>
</organism>
<reference evidence="2" key="1">
    <citation type="journal article" date="2019" name="Int. J. Syst. Evol. Microbiol.">
        <title>The Global Catalogue of Microorganisms (GCM) 10K type strain sequencing project: providing services to taxonomists for standard genome sequencing and annotation.</title>
        <authorList>
            <consortium name="The Broad Institute Genomics Platform"/>
            <consortium name="The Broad Institute Genome Sequencing Center for Infectious Disease"/>
            <person name="Wu L."/>
            <person name="Ma J."/>
        </authorList>
    </citation>
    <scope>NUCLEOTIDE SEQUENCE [LARGE SCALE GENOMIC DNA]</scope>
    <source>
        <strain evidence="2">JCM 4737</strain>
    </source>
</reference>
<accession>A0ABQ3DH77</accession>
<evidence type="ECO:0000313" key="1">
    <source>
        <dbReference type="EMBL" id="GHA94143.1"/>
    </source>
</evidence>
<dbReference type="RefSeq" id="WP_189714863.1">
    <property type="nucleotide sequence ID" value="NZ_BMVO01000003.1"/>
</dbReference>
<protein>
    <submittedName>
        <fullName evidence="1">Uncharacterized protein</fullName>
    </submittedName>
</protein>
<evidence type="ECO:0000313" key="2">
    <source>
        <dbReference type="Proteomes" id="UP000599437"/>
    </source>
</evidence>
<dbReference type="Proteomes" id="UP000599437">
    <property type="component" value="Unassembled WGS sequence"/>
</dbReference>
<sequence length="135" mass="14600">MALITRDEGTGLRRGFIRYPDGSPPELDGCRWCGTPQETHGLRWSDAANWHRWARPTHAQVEARTRAHITHGIPRPALPGGVAPSLLEAAIGAFQAANDHIRDGCTTCTPAARLPEMCPEGQHLALAAVHTLATD</sequence>
<dbReference type="EMBL" id="BMVO01000003">
    <property type="protein sequence ID" value="GHA94143.1"/>
    <property type="molecule type" value="Genomic_DNA"/>
</dbReference>
<name>A0ABQ3DH77_9ACTN</name>
<gene>
    <name evidence="1" type="ORF">GCM10010346_16100</name>
</gene>